<dbReference type="EMBL" id="MU865988">
    <property type="protein sequence ID" value="KAK4443716.1"/>
    <property type="molecule type" value="Genomic_DNA"/>
</dbReference>
<feature type="region of interest" description="Disordered" evidence="1">
    <location>
        <begin position="30"/>
        <end position="52"/>
    </location>
</feature>
<dbReference type="Proteomes" id="UP001321760">
    <property type="component" value="Unassembled WGS sequence"/>
</dbReference>
<reference evidence="2" key="2">
    <citation type="submission" date="2023-05" db="EMBL/GenBank/DDBJ databases">
        <authorList>
            <consortium name="Lawrence Berkeley National Laboratory"/>
            <person name="Steindorff A."/>
            <person name="Hensen N."/>
            <person name="Bonometti L."/>
            <person name="Westerberg I."/>
            <person name="Brannstrom I.O."/>
            <person name="Guillou S."/>
            <person name="Cros-Aarteil S."/>
            <person name="Calhoun S."/>
            <person name="Haridas S."/>
            <person name="Kuo A."/>
            <person name="Mondo S."/>
            <person name="Pangilinan J."/>
            <person name="Riley R."/>
            <person name="Labutti K."/>
            <person name="Andreopoulos B."/>
            <person name="Lipzen A."/>
            <person name="Chen C."/>
            <person name="Yanf M."/>
            <person name="Daum C."/>
            <person name="Ng V."/>
            <person name="Clum A."/>
            <person name="Ohm R."/>
            <person name="Martin F."/>
            <person name="Silar P."/>
            <person name="Natvig D."/>
            <person name="Lalanne C."/>
            <person name="Gautier V."/>
            <person name="Ament-Velasquez S.L."/>
            <person name="Kruys A."/>
            <person name="Hutchinson M.I."/>
            <person name="Powell A.J."/>
            <person name="Barry K."/>
            <person name="Miller A.N."/>
            <person name="Grigoriev I.V."/>
            <person name="Debuchy R."/>
            <person name="Gladieux P."/>
            <person name="Thoren M.H."/>
            <person name="Johannesson H."/>
        </authorList>
    </citation>
    <scope>NUCLEOTIDE SEQUENCE</scope>
    <source>
        <strain evidence="2">PSN243</strain>
    </source>
</reference>
<dbReference type="GO" id="GO:0005763">
    <property type="term" value="C:mitochondrial small ribosomal subunit"/>
    <property type="evidence" value="ECO:0007669"/>
    <property type="project" value="TreeGrafter"/>
</dbReference>
<accession>A0AAV9G862</accession>
<feature type="compositionally biased region" description="Polar residues" evidence="1">
    <location>
        <begin position="39"/>
        <end position="52"/>
    </location>
</feature>
<proteinExistence type="predicted"/>
<organism evidence="2 3">
    <name type="scientific">Podospora aff. communis PSN243</name>
    <dbReference type="NCBI Taxonomy" id="3040156"/>
    <lineage>
        <taxon>Eukaryota</taxon>
        <taxon>Fungi</taxon>
        <taxon>Dikarya</taxon>
        <taxon>Ascomycota</taxon>
        <taxon>Pezizomycotina</taxon>
        <taxon>Sordariomycetes</taxon>
        <taxon>Sordariomycetidae</taxon>
        <taxon>Sordariales</taxon>
        <taxon>Podosporaceae</taxon>
        <taxon>Podospora</taxon>
    </lineage>
</organism>
<evidence type="ECO:0000313" key="3">
    <source>
        <dbReference type="Proteomes" id="UP001321760"/>
    </source>
</evidence>
<evidence type="ECO:0000313" key="2">
    <source>
        <dbReference type="EMBL" id="KAK4443716.1"/>
    </source>
</evidence>
<dbReference type="GO" id="GO:0003735">
    <property type="term" value="F:structural constituent of ribosome"/>
    <property type="evidence" value="ECO:0007669"/>
    <property type="project" value="TreeGrafter"/>
</dbReference>
<feature type="region of interest" description="Disordered" evidence="1">
    <location>
        <begin position="72"/>
        <end position="105"/>
    </location>
</feature>
<keyword evidence="3" id="KW-1185">Reference proteome</keyword>
<gene>
    <name evidence="2" type="ORF">QBC34DRAFT_416634</name>
</gene>
<reference evidence="2" key="1">
    <citation type="journal article" date="2023" name="Mol. Phylogenet. Evol.">
        <title>Genome-scale phylogeny and comparative genomics of the fungal order Sordariales.</title>
        <authorList>
            <person name="Hensen N."/>
            <person name="Bonometti L."/>
            <person name="Westerberg I."/>
            <person name="Brannstrom I.O."/>
            <person name="Guillou S."/>
            <person name="Cros-Aarteil S."/>
            <person name="Calhoun S."/>
            <person name="Haridas S."/>
            <person name="Kuo A."/>
            <person name="Mondo S."/>
            <person name="Pangilinan J."/>
            <person name="Riley R."/>
            <person name="LaButti K."/>
            <person name="Andreopoulos B."/>
            <person name="Lipzen A."/>
            <person name="Chen C."/>
            <person name="Yan M."/>
            <person name="Daum C."/>
            <person name="Ng V."/>
            <person name="Clum A."/>
            <person name="Steindorff A."/>
            <person name="Ohm R.A."/>
            <person name="Martin F."/>
            <person name="Silar P."/>
            <person name="Natvig D.O."/>
            <person name="Lalanne C."/>
            <person name="Gautier V."/>
            <person name="Ament-Velasquez S.L."/>
            <person name="Kruys A."/>
            <person name="Hutchinson M.I."/>
            <person name="Powell A.J."/>
            <person name="Barry K."/>
            <person name="Miller A.N."/>
            <person name="Grigoriev I.V."/>
            <person name="Debuchy R."/>
            <person name="Gladieux P."/>
            <person name="Hiltunen Thoren M."/>
            <person name="Johannesson H."/>
        </authorList>
    </citation>
    <scope>NUCLEOTIDE SEQUENCE</scope>
    <source>
        <strain evidence="2">PSN243</strain>
    </source>
</reference>
<dbReference type="Pfam" id="PF12298">
    <property type="entry name" value="Bot1p"/>
    <property type="match status" value="1"/>
</dbReference>
<dbReference type="AlphaFoldDB" id="A0AAV9G862"/>
<comment type="caution">
    <text evidence="2">The sequence shown here is derived from an EMBL/GenBank/DDBJ whole genome shotgun (WGS) entry which is preliminary data.</text>
</comment>
<dbReference type="InterPro" id="IPR021036">
    <property type="entry name" value="Ribosomal_mS45"/>
</dbReference>
<evidence type="ECO:0000256" key="1">
    <source>
        <dbReference type="SAM" id="MobiDB-lite"/>
    </source>
</evidence>
<dbReference type="PANTHER" id="PTHR28158:SF1">
    <property type="entry name" value="SMALL RIBOSOMAL SUBUNIT PROTEIN MS45"/>
    <property type="match status" value="1"/>
</dbReference>
<dbReference type="GO" id="GO:0032543">
    <property type="term" value="P:mitochondrial translation"/>
    <property type="evidence" value="ECO:0007669"/>
    <property type="project" value="TreeGrafter"/>
</dbReference>
<dbReference type="PANTHER" id="PTHR28158">
    <property type="entry name" value="37S RIBOSOMAL PROTEIN S35, MITOCHONDRIAL"/>
    <property type="match status" value="1"/>
</dbReference>
<sequence length="336" mass="37687">MPPRLPAGCSAQLVNCLDRPSLCATQRAATAAGRPSWPSPTAQQSSGFSTTAPRELTTHQRKFWQWIRKGAGKGLRNHKPGQTNYIPNKDADKEAPFPNNPLFKSKPVLSDEARERIWRNVMQKGLPLKAVSARHGVDMRRVAAVIRLKEIEKTWEAQGKPMALPYSKAVLSMLPTHDCKPDSPPFEAINEMHVHKYTQQQIFLPTSESRHFTRADAAKAFGEKILPPEKKMWVPELLQYEKDLVGGAGIQEARTRFLQATAKSEQALAAKHAEEDRIAQEHNVRVNTDRFQFRFEGISVDSSGKTGRHVRGVGWRYGVPHNDRKPGAVKIPTKVE</sequence>
<protein>
    <submittedName>
        <fullName evidence="2">Eukaryotic mitochondrial regulator protein-domain-containing protein</fullName>
    </submittedName>
</protein>
<name>A0AAV9G862_9PEZI</name>